<keyword evidence="4" id="KW-0833">Ubl conjugation pathway</keyword>
<evidence type="ECO:0000313" key="8">
    <source>
        <dbReference type="Proteomes" id="UP000026960"/>
    </source>
</evidence>
<dbReference type="InterPro" id="IPR001680">
    <property type="entry name" value="WD40_rpt"/>
</dbReference>
<feature type="repeat" description="WD" evidence="6">
    <location>
        <begin position="365"/>
        <end position="400"/>
    </location>
</feature>
<dbReference type="PROSITE" id="PS50294">
    <property type="entry name" value="WD_REPEATS_REGION"/>
    <property type="match status" value="3"/>
</dbReference>
<dbReference type="GO" id="GO:0043161">
    <property type="term" value="P:proteasome-mediated ubiquitin-dependent protein catabolic process"/>
    <property type="evidence" value="ECO:0007669"/>
    <property type="project" value="TreeGrafter"/>
</dbReference>
<dbReference type="HOGENOM" id="CLU_038595_1_0_1"/>
<dbReference type="PRINTS" id="PR00320">
    <property type="entry name" value="GPROTEINBRPT"/>
</dbReference>
<evidence type="ECO:0000256" key="6">
    <source>
        <dbReference type="PROSITE-ProRule" id="PRU00221"/>
    </source>
</evidence>
<dbReference type="Gramene" id="OBART03G30750.1">
    <property type="protein sequence ID" value="OBART03G30750.1"/>
    <property type="gene ID" value="OBART03G30750"/>
</dbReference>
<evidence type="ECO:0000256" key="3">
    <source>
        <dbReference type="ARBA" id="ARBA00022737"/>
    </source>
</evidence>
<dbReference type="InterPro" id="IPR036322">
    <property type="entry name" value="WD40_repeat_dom_sf"/>
</dbReference>
<dbReference type="PANTHER" id="PTHR22852">
    <property type="entry name" value="LETHAL 2 DENTICLELESS PROTEIN RETINOIC ACID-REGULATED NUCLEAR MATRIX-ASSOCIATED PROTEIN"/>
    <property type="match status" value="1"/>
</dbReference>
<organism evidence="7">
    <name type="scientific">Oryza barthii</name>
    <dbReference type="NCBI Taxonomy" id="65489"/>
    <lineage>
        <taxon>Eukaryota</taxon>
        <taxon>Viridiplantae</taxon>
        <taxon>Streptophyta</taxon>
        <taxon>Embryophyta</taxon>
        <taxon>Tracheophyta</taxon>
        <taxon>Spermatophyta</taxon>
        <taxon>Magnoliopsida</taxon>
        <taxon>Liliopsida</taxon>
        <taxon>Poales</taxon>
        <taxon>Poaceae</taxon>
        <taxon>BOP clade</taxon>
        <taxon>Oryzoideae</taxon>
        <taxon>Oryzeae</taxon>
        <taxon>Oryzinae</taxon>
        <taxon>Oryza</taxon>
    </lineage>
</organism>
<dbReference type="InterPro" id="IPR020472">
    <property type="entry name" value="WD40_PAC1"/>
</dbReference>
<dbReference type="EnsemblPlants" id="OBART03G30750.1">
    <property type="protein sequence ID" value="OBART03G30750.1"/>
    <property type="gene ID" value="OBART03G30750"/>
</dbReference>
<dbReference type="Gene3D" id="2.130.10.10">
    <property type="entry name" value="YVTN repeat-like/Quinoprotein amine dehydrogenase"/>
    <property type="match status" value="2"/>
</dbReference>
<dbReference type="PROSITE" id="PS00678">
    <property type="entry name" value="WD_REPEATS_1"/>
    <property type="match status" value="2"/>
</dbReference>
<evidence type="ECO:0000256" key="2">
    <source>
        <dbReference type="ARBA" id="ARBA00022574"/>
    </source>
</evidence>
<keyword evidence="8" id="KW-1185">Reference proteome</keyword>
<dbReference type="eggNOG" id="KOG0321">
    <property type="taxonomic scope" value="Eukaryota"/>
</dbReference>
<comment type="similarity">
    <text evidence="5">Belongs to the WD repeat cdt2 family.</text>
</comment>
<dbReference type="InterPro" id="IPR015943">
    <property type="entry name" value="WD40/YVTN_repeat-like_dom_sf"/>
</dbReference>
<dbReference type="GO" id="GO:0005634">
    <property type="term" value="C:nucleus"/>
    <property type="evidence" value="ECO:0007669"/>
    <property type="project" value="TreeGrafter"/>
</dbReference>
<dbReference type="InterPro" id="IPR051865">
    <property type="entry name" value="WD-repeat_CDT2_adapter"/>
</dbReference>
<proteinExistence type="inferred from homology"/>
<dbReference type="AlphaFoldDB" id="A0A0D3FMU0"/>
<dbReference type="PANTHER" id="PTHR22852:SF0">
    <property type="entry name" value="DENTICLELESS PROTEIN HOMOLOG"/>
    <property type="match status" value="1"/>
</dbReference>
<reference evidence="7" key="2">
    <citation type="submission" date="2015-03" db="UniProtKB">
        <authorList>
            <consortium name="EnsemblPlants"/>
        </authorList>
    </citation>
    <scope>IDENTIFICATION</scope>
</reference>
<dbReference type="GO" id="GO:0030674">
    <property type="term" value="F:protein-macromolecule adaptor activity"/>
    <property type="evidence" value="ECO:0007669"/>
    <property type="project" value="TreeGrafter"/>
</dbReference>
<comment type="pathway">
    <text evidence="1">Protein modification; protein ubiquitination.</text>
</comment>
<dbReference type="PROSITE" id="PS50082">
    <property type="entry name" value="WD_REPEATS_2"/>
    <property type="match status" value="4"/>
</dbReference>
<evidence type="ECO:0000256" key="4">
    <source>
        <dbReference type="ARBA" id="ARBA00022786"/>
    </source>
</evidence>
<keyword evidence="2 6" id="KW-0853">WD repeat</keyword>
<sequence length="574" mass="61965">MATRPRSSPSFFGGLRARELGGGRVPLPRASAARLPYLADLSSDPGGRGSGVIAVEHAGDPAIPFAISFCKAEQISHLLAVADEDGYVGIYDTRRRLPSSSSSLEKSAETKMSDWVAHNNAIFDVCWIKDGSQLLTASGDQTVKIWSVENKKCLGVLSGHTGSVKSLSCHSSNPELIVTGSRDGSFALWDLRIDPKTPNGHREACLMSSLVVKQAHSPTQRNRTRSRAKAASTSITSVLYLKDDISIATSGAADNIVKIWDTRNIKLSLSNRSSQAAMQPLEGVKHGISCLSQDSYGAYIAASCMDNSALHMDKGPIKAYTGSKIESFFVKSAISPDGTHILGGSSDGNVYLWQVDQPERGPIILEGHEGEATSVDWCASEVGKIATSSDDSKVRVWNTERRVFPNTSSPTVIRKRITAPNTGSRSASHELATTSRDVGVAACTSADGELPTGSRSPLQPRVLEFGTPESAKKRAFRLFQEDSLDIRKSPEAQMNSPSSVLSPPHSLKRRTIRDYFARLSISSIVKKAANFGRKPRKPGAVVHTKHVHDLALLAHSSTVKNLKNAQYSYRCLKK</sequence>
<feature type="repeat" description="WD" evidence="6">
    <location>
        <begin position="157"/>
        <end position="192"/>
    </location>
</feature>
<accession>A0A0D3FMU0</accession>
<keyword evidence="3" id="KW-0677">Repeat</keyword>
<reference evidence="7" key="1">
    <citation type="journal article" date="2009" name="Rice">
        <title>De Novo Next Generation Sequencing of Plant Genomes.</title>
        <authorList>
            <person name="Rounsley S."/>
            <person name="Marri P.R."/>
            <person name="Yu Y."/>
            <person name="He R."/>
            <person name="Sisneros N."/>
            <person name="Goicoechea J.L."/>
            <person name="Lee S.J."/>
            <person name="Angelova A."/>
            <person name="Kudrna D."/>
            <person name="Luo M."/>
            <person name="Affourtit J."/>
            <person name="Desany B."/>
            <person name="Knight J."/>
            <person name="Niazi F."/>
            <person name="Egholm M."/>
            <person name="Wing R.A."/>
        </authorList>
    </citation>
    <scope>NUCLEOTIDE SEQUENCE [LARGE SCALE GENOMIC DNA]</scope>
    <source>
        <strain evidence="7">cv. IRGC 105608</strain>
    </source>
</reference>
<evidence type="ECO:0000256" key="5">
    <source>
        <dbReference type="ARBA" id="ARBA00038344"/>
    </source>
</evidence>
<evidence type="ECO:0000256" key="1">
    <source>
        <dbReference type="ARBA" id="ARBA00004906"/>
    </source>
</evidence>
<dbReference type="SUPFAM" id="SSF50978">
    <property type="entry name" value="WD40 repeat-like"/>
    <property type="match status" value="1"/>
</dbReference>
<dbReference type="Proteomes" id="UP000026960">
    <property type="component" value="Chromosome 3"/>
</dbReference>
<feature type="repeat" description="WD" evidence="6">
    <location>
        <begin position="333"/>
        <end position="356"/>
    </location>
</feature>
<feature type="repeat" description="WD" evidence="6">
    <location>
        <begin position="115"/>
        <end position="156"/>
    </location>
</feature>
<dbReference type="STRING" id="65489.A0A0D3FMU0"/>
<name>A0A0D3FMU0_9ORYZ</name>
<dbReference type="Pfam" id="PF00400">
    <property type="entry name" value="WD40"/>
    <property type="match status" value="5"/>
</dbReference>
<protein>
    <submittedName>
        <fullName evidence="7">Uncharacterized protein</fullName>
    </submittedName>
</protein>
<dbReference type="InterPro" id="IPR019775">
    <property type="entry name" value="WD40_repeat_CS"/>
</dbReference>
<dbReference type="PaxDb" id="65489-OBART03G30750.1"/>
<dbReference type="SMART" id="SM00320">
    <property type="entry name" value="WD40"/>
    <property type="match status" value="7"/>
</dbReference>
<evidence type="ECO:0000313" key="7">
    <source>
        <dbReference type="EnsemblPlants" id="OBART03G30750.1"/>
    </source>
</evidence>